<dbReference type="OrthoDB" id="1150409at2"/>
<dbReference type="InterPro" id="IPR011990">
    <property type="entry name" value="TPR-like_helical_dom_sf"/>
</dbReference>
<dbReference type="InterPro" id="IPR053163">
    <property type="entry name" value="HTH-type_regulator_Rgg"/>
</dbReference>
<dbReference type="InterPro" id="IPR001387">
    <property type="entry name" value="Cro/C1-type_HTH"/>
</dbReference>
<dbReference type="SUPFAM" id="SSF48452">
    <property type="entry name" value="TPR-like"/>
    <property type="match status" value="1"/>
</dbReference>
<dbReference type="STRING" id="142588.SAMN04488559_10611"/>
<dbReference type="AlphaFoldDB" id="A0A1H9S0A4"/>
<dbReference type="PROSITE" id="PS50943">
    <property type="entry name" value="HTH_CROC1"/>
    <property type="match status" value="1"/>
</dbReference>
<reference evidence="2 3" key="1">
    <citation type="submission" date="2016-10" db="EMBL/GenBank/DDBJ databases">
        <authorList>
            <person name="de Groot N.N."/>
        </authorList>
    </citation>
    <scope>NUCLEOTIDE SEQUENCE [LARGE SCALE GENOMIC DNA]</scope>
    <source>
        <strain evidence="2 3">DSM 13760</strain>
    </source>
</reference>
<dbReference type="CDD" id="cd00093">
    <property type="entry name" value="HTH_XRE"/>
    <property type="match status" value="1"/>
</dbReference>
<dbReference type="PANTHER" id="PTHR37038">
    <property type="entry name" value="TRANSCRIPTIONAL REGULATOR-RELATED"/>
    <property type="match status" value="1"/>
</dbReference>
<dbReference type="Pfam" id="PF01381">
    <property type="entry name" value="HTH_3"/>
    <property type="match status" value="1"/>
</dbReference>
<dbReference type="Gene3D" id="1.10.260.40">
    <property type="entry name" value="lambda repressor-like DNA-binding domains"/>
    <property type="match status" value="1"/>
</dbReference>
<accession>A0A1H9S0A4</accession>
<dbReference type="EMBL" id="FOHA01000006">
    <property type="protein sequence ID" value="SER78441.1"/>
    <property type="molecule type" value="Genomic_DNA"/>
</dbReference>
<proteinExistence type="predicted"/>
<name>A0A1H9S0A4_9LACT</name>
<dbReference type="InterPro" id="IPR010982">
    <property type="entry name" value="Lambda_DNA-bd_dom_sf"/>
</dbReference>
<dbReference type="Proteomes" id="UP000198948">
    <property type="component" value="Unassembled WGS sequence"/>
</dbReference>
<protein>
    <submittedName>
        <fullName evidence="2">Transcriptional regulator, contains XRE-family HTH domain</fullName>
    </submittedName>
</protein>
<evidence type="ECO:0000313" key="3">
    <source>
        <dbReference type="Proteomes" id="UP000198948"/>
    </source>
</evidence>
<keyword evidence="3" id="KW-1185">Reference proteome</keyword>
<organism evidence="2 3">
    <name type="scientific">Isobaculum melis</name>
    <dbReference type="NCBI Taxonomy" id="142588"/>
    <lineage>
        <taxon>Bacteria</taxon>
        <taxon>Bacillati</taxon>
        <taxon>Bacillota</taxon>
        <taxon>Bacilli</taxon>
        <taxon>Lactobacillales</taxon>
        <taxon>Carnobacteriaceae</taxon>
        <taxon>Isobaculum</taxon>
    </lineage>
</organism>
<dbReference type="RefSeq" id="WP_092651404.1">
    <property type="nucleotide sequence ID" value="NZ_FOHA01000006.1"/>
</dbReference>
<dbReference type="PANTHER" id="PTHR37038:SF14">
    <property type="entry name" value="TRANSCRIPTIONAL ACTIVATOR"/>
    <property type="match status" value="1"/>
</dbReference>
<dbReference type="Gene3D" id="1.25.40.10">
    <property type="entry name" value="Tetratricopeptide repeat domain"/>
    <property type="match status" value="1"/>
</dbReference>
<gene>
    <name evidence="2" type="ORF">SAMN04488559_10611</name>
</gene>
<evidence type="ECO:0000259" key="1">
    <source>
        <dbReference type="PROSITE" id="PS50943"/>
    </source>
</evidence>
<dbReference type="SUPFAM" id="SSF47413">
    <property type="entry name" value="lambda repressor-like DNA-binding domains"/>
    <property type="match status" value="1"/>
</dbReference>
<dbReference type="GO" id="GO:0003677">
    <property type="term" value="F:DNA binding"/>
    <property type="evidence" value="ECO:0007669"/>
    <property type="project" value="InterPro"/>
</dbReference>
<sequence>MITNKEIGRKIKSLRIEKKLSQEELAYGICAQSQLSKMEHGETDIPIDALAKISQRLNLPLIEFLTLEMDAINQQQNYSAFPTIFIKDEQLDIAEHAAILEEELQRTFKPGRPPMSSELNLMAMIGQCYFEIEAYQKASSYFNDCCTLLLNEQKFFYHIDVAQFFIHAAKTEIKCGNYLNALDTLKNGITLTVSNDKMTAIEKLFFEKSQVEYLIGNITQADHDLLQAFYFSNLKEKWSFSSKVKKVAYELELPICKFVMK</sequence>
<feature type="domain" description="HTH cro/C1-type" evidence="1">
    <location>
        <begin position="11"/>
        <end position="64"/>
    </location>
</feature>
<dbReference type="SMART" id="SM00530">
    <property type="entry name" value="HTH_XRE"/>
    <property type="match status" value="1"/>
</dbReference>
<evidence type="ECO:0000313" key="2">
    <source>
        <dbReference type="EMBL" id="SER78441.1"/>
    </source>
</evidence>